<dbReference type="Proteomes" id="UP000593765">
    <property type="component" value="Chromosome"/>
</dbReference>
<accession>A0A7M2WR33</accession>
<dbReference type="KEGG" id="hbs:IPV69_15090"/>
<dbReference type="Pfam" id="PF16126">
    <property type="entry name" value="DUF4838"/>
    <property type="match status" value="1"/>
</dbReference>
<keyword evidence="4" id="KW-1185">Reference proteome</keyword>
<dbReference type="InterPro" id="IPR032287">
    <property type="entry name" value="DUF4838"/>
</dbReference>
<sequence>MKITLLSLVILGCTLASLQAADFIVTDAGIAPAPIIVVKDAPPRTRDAAVTLASYIEKMSGQKPEVIDGEPKVVPERAIWIGVQPVVKTLFPKTDFDFKHPEETLIAANEKHLVIAGRDRWDPAHMTADGRLSKKTGVQQEYGTANAVYTFLRDQLGVRWLWPGEEDVIKQERIALAPMEQRYHPQIRARAGLFTKLQLGDHKEGPDLEWARVQRVQLDSMELEGGHGFGHWWEKYSKTNPDFFALQPDGTRSPNPEARHTKMCESNPKVWNQWLAEVDEQLRDNPTKRLFNASENDGYGYGHCVCKECQAKDRPEAEKFPFRWKNHGEDRPAVSDRQVIFANTLARMLKQRYPDKELYVQLLAYGYSRPAPIAAVPDANVIIASVSNFSMRSPKERETPMKQHTDWAAKAAHIMWRPNLGNPAGLTWGMPDVAMAQAGDDFRFAADTHCIGIFFDMFWYHWANQGPHYYAVAHLAWNPRADVQAVMNDYYQRTYGPASADLKAYWELLERTRMEFVSAKPSRMRAFELPEKYTPALLAEAQSHLDAAAAKLGKADEKYRRRLHFTRCGFEFTKLVVSTRAAMQKFEASKGKDAAAKAQVLANWARVDVMEKEYPAFAINWRSVFALGAPGGRNKRTEGLHPDAPLSPKTLKEMQAAGLE</sequence>
<organism evidence="3 4">
    <name type="scientific">Humisphaera borealis</name>
    <dbReference type="NCBI Taxonomy" id="2807512"/>
    <lineage>
        <taxon>Bacteria</taxon>
        <taxon>Pseudomonadati</taxon>
        <taxon>Planctomycetota</taxon>
        <taxon>Phycisphaerae</taxon>
        <taxon>Tepidisphaerales</taxon>
        <taxon>Tepidisphaeraceae</taxon>
        <taxon>Humisphaera</taxon>
    </lineage>
</organism>
<reference evidence="3 4" key="1">
    <citation type="submission" date="2020-10" db="EMBL/GenBank/DDBJ databases">
        <title>Wide distribution of Phycisphaera-like planctomycetes from WD2101 soil group in peatlands and genome analysis of the first cultivated representative.</title>
        <authorList>
            <person name="Dedysh S.N."/>
            <person name="Beletsky A.V."/>
            <person name="Ivanova A."/>
            <person name="Kulichevskaya I.S."/>
            <person name="Suzina N.E."/>
            <person name="Philippov D.A."/>
            <person name="Rakitin A.L."/>
            <person name="Mardanov A.V."/>
            <person name="Ravin N.V."/>
        </authorList>
    </citation>
    <scope>NUCLEOTIDE SEQUENCE [LARGE SCALE GENOMIC DNA]</scope>
    <source>
        <strain evidence="3 4">M1803</strain>
    </source>
</reference>
<evidence type="ECO:0000313" key="3">
    <source>
        <dbReference type="EMBL" id="QOV87612.1"/>
    </source>
</evidence>
<evidence type="ECO:0000256" key="2">
    <source>
        <dbReference type="SAM" id="SignalP"/>
    </source>
</evidence>
<feature type="signal peptide" evidence="2">
    <location>
        <begin position="1"/>
        <end position="20"/>
    </location>
</feature>
<feature type="region of interest" description="Disordered" evidence="1">
    <location>
        <begin position="632"/>
        <end position="660"/>
    </location>
</feature>
<gene>
    <name evidence="3" type="ORF">IPV69_15090</name>
</gene>
<dbReference type="EMBL" id="CP063458">
    <property type="protein sequence ID" value="QOV87612.1"/>
    <property type="molecule type" value="Genomic_DNA"/>
</dbReference>
<evidence type="ECO:0000313" key="4">
    <source>
        <dbReference type="Proteomes" id="UP000593765"/>
    </source>
</evidence>
<protein>
    <submittedName>
        <fullName evidence="3">DUF4838 domain-containing protein</fullName>
    </submittedName>
</protein>
<dbReference type="PANTHER" id="PTHR47406:SF2">
    <property type="entry name" value="ALPHA GLUCURONIDASE N-TERMINAL DOMAIN-CONTAINING PROTEIN"/>
    <property type="match status" value="1"/>
</dbReference>
<proteinExistence type="predicted"/>
<evidence type="ECO:0000256" key="1">
    <source>
        <dbReference type="SAM" id="MobiDB-lite"/>
    </source>
</evidence>
<name>A0A7M2WR33_9BACT</name>
<dbReference type="PANTHER" id="PTHR47406">
    <property type="entry name" value="COAGULATION FACTOR 5/8 TYPE, C-TERMINAL"/>
    <property type="match status" value="1"/>
</dbReference>
<keyword evidence="2" id="KW-0732">Signal</keyword>
<feature type="chain" id="PRO_5034741721" evidence="2">
    <location>
        <begin position="21"/>
        <end position="660"/>
    </location>
</feature>
<dbReference type="AlphaFoldDB" id="A0A7M2WR33"/>